<keyword evidence="2" id="KW-0238">DNA-binding</keyword>
<dbReference type="Gene3D" id="1.10.10.10">
    <property type="entry name" value="Winged helix-like DNA-binding domain superfamily/Winged helix DNA-binding domain"/>
    <property type="match status" value="1"/>
</dbReference>
<protein>
    <recommendedName>
        <fullName evidence="4">HTH luxR-type domain-containing protein</fullName>
    </recommendedName>
</protein>
<dbReference type="InterPro" id="IPR036388">
    <property type="entry name" value="WH-like_DNA-bd_sf"/>
</dbReference>
<gene>
    <name evidence="5" type="ordered locus">AMIS_21140</name>
</gene>
<dbReference type="AlphaFoldDB" id="I0H2U7"/>
<keyword evidence="6" id="KW-1185">Reference proteome</keyword>
<dbReference type="eggNOG" id="COG2197">
    <property type="taxonomic scope" value="Bacteria"/>
</dbReference>
<evidence type="ECO:0000313" key="6">
    <source>
        <dbReference type="Proteomes" id="UP000007882"/>
    </source>
</evidence>
<dbReference type="PRINTS" id="PR00038">
    <property type="entry name" value="HTHLUXR"/>
</dbReference>
<dbReference type="CDD" id="cd06170">
    <property type="entry name" value="LuxR_C_like"/>
    <property type="match status" value="1"/>
</dbReference>
<dbReference type="EMBL" id="AP012319">
    <property type="protein sequence ID" value="BAL87334.1"/>
    <property type="molecule type" value="Genomic_DNA"/>
</dbReference>
<dbReference type="Proteomes" id="UP000007882">
    <property type="component" value="Chromosome"/>
</dbReference>
<dbReference type="GO" id="GO:0003677">
    <property type="term" value="F:DNA binding"/>
    <property type="evidence" value="ECO:0007669"/>
    <property type="project" value="UniProtKB-KW"/>
</dbReference>
<dbReference type="PANTHER" id="PTHR44688:SF16">
    <property type="entry name" value="DNA-BINDING TRANSCRIPTIONAL ACTIVATOR DEVR_DOSR"/>
    <property type="match status" value="1"/>
</dbReference>
<dbReference type="SMART" id="SM00421">
    <property type="entry name" value="HTH_LUXR"/>
    <property type="match status" value="1"/>
</dbReference>
<evidence type="ECO:0000313" key="5">
    <source>
        <dbReference type="EMBL" id="BAL87334.1"/>
    </source>
</evidence>
<keyword evidence="1" id="KW-0805">Transcription regulation</keyword>
<dbReference type="InterPro" id="IPR000792">
    <property type="entry name" value="Tscrpt_reg_LuxR_C"/>
</dbReference>
<dbReference type="RefSeq" id="WP_014442229.1">
    <property type="nucleotide sequence ID" value="NC_017093.1"/>
</dbReference>
<evidence type="ECO:0000259" key="4">
    <source>
        <dbReference type="PROSITE" id="PS50043"/>
    </source>
</evidence>
<dbReference type="HOGENOM" id="CLU_000445_103_9_11"/>
<evidence type="ECO:0000256" key="2">
    <source>
        <dbReference type="ARBA" id="ARBA00023125"/>
    </source>
</evidence>
<keyword evidence="3" id="KW-0804">Transcription</keyword>
<sequence>MSYGTDFYPAPSVLHGPLTAREVQVLRLVAAGSTNIEIGRHLYIGSETVRTHVKRIMRKLGARDRAHAVANAFRAGLLT</sequence>
<organism evidence="5 6">
    <name type="scientific">Actinoplanes missouriensis (strain ATCC 14538 / DSM 43046 / CBS 188.64 / JCM 3121 / NBRC 102363 / NCIMB 12654 / NRRL B-3342 / UNCC 431)</name>
    <dbReference type="NCBI Taxonomy" id="512565"/>
    <lineage>
        <taxon>Bacteria</taxon>
        <taxon>Bacillati</taxon>
        <taxon>Actinomycetota</taxon>
        <taxon>Actinomycetes</taxon>
        <taxon>Micromonosporales</taxon>
        <taxon>Micromonosporaceae</taxon>
        <taxon>Actinoplanes</taxon>
    </lineage>
</organism>
<evidence type="ECO:0000256" key="1">
    <source>
        <dbReference type="ARBA" id="ARBA00023015"/>
    </source>
</evidence>
<dbReference type="Pfam" id="PF00196">
    <property type="entry name" value="GerE"/>
    <property type="match status" value="1"/>
</dbReference>
<proteinExistence type="predicted"/>
<dbReference type="PANTHER" id="PTHR44688">
    <property type="entry name" value="DNA-BINDING TRANSCRIPTIONAL ACTIVATOR DEVR_DOSR"/>
    <property type="match status" value="1"/>
</dbReference>
<accession>I0H2U7</accession>
<dbReference type="KEGG" id="ams:AMIS_21140"/>
<name>I0H2U7_ACTM4</name>
<dbReference type="SUPFAM" id="SSF46894">
    <property type="entry name" value="C-terminal effector domain of the bipartite response regulators"/>
    <property type="match status" value="1"/>
</dbReference>
<dbReference type="PROSITE" id="PS50043">
    <property type="entry name" value="HTH_LUXR_2"/>
    <property type="match status" value="1"/>
</dbReference>
<reference evidence="5 6" key="1">
    <citation type="submission" date="2012-02" db="EMBL/GenBank/DDBJ databases">
        <title>Complete genome sequence of Actinoplanes missouriensis 431 (= NBRC 102363).</title>
        <authorList>
            <person name="Ohnishi Y."/>
            <person name="Ishikawa J."/>
            <person name="Sekine M."/>
            <person name="Hosoyama A."/>
            <person name="Harada T."/>
            <person name="Narita H."/>
            <person name="Hata T."/>
            <person name="Konno Y."/>
            <person name="Tutikane K."/>
            <person name="Fujita N."/>
            <person name="Horinouchi S."/>
            <person name="Hayakawa M."/>
        </authorList>
    </citation>
    <scope>NUCLEOTIDE SEQUENCE [LARGE SCALE GENOMIC DNA]</scope>
    <source>
        <strain evidence="6">ATCC 14538 / DSM 43046 / CBS 188.64 / JCM 3121 / NBRC 102363 / NCIMB 12654 / NRRL B-3342 / UNCC 431</strain>
    </source>
</reference>
<feature type="domain" description="HTH luxR-type" evidence="4">
    <location>
        <begin position="11"/>
        <end position="76"/>
    </location>
</feature>
<evidence type="ECO:0000256" key="3">
    <source>
        <dbReference type="ARBA" id="ARBA00023163"/>
    </source>
</evidence>
<dbReference type="STRING" id="512565.AMIS_21140"/>
<dbReference type="InterPro" id="IPR016032">
    <property type="entry name" value="Sig_transdc_resp-reg_C-effctor"/>
</dbReference>
<dbReference type="GO" id="GO:0006355">
    <property type="term" value="P:regulation of DNA-templated transcription"/>
    <property type="evidence" value="ECO:0007669"/>
    <property type="project" value="InterPro"/>
</dbReference>
<dbReference type="PROSITE" id="PS00622">
    <property type="entry name" value="HTH_LUXR_1"/>
    <property type="match status" value="1"/>
</dbReference>